<dbReference type="AlphaFoldDB" id="X1FVX8"/>
<gene>
    <name evidence="2" type="ORF">S03H2_20389</name>
</gene>
<name>X1FVX8_9ZZZZ</name>
<reference evidence="2" key="1">
    <citation type="journal article" date="2014" name="Front. Microbiol.">
        <title>High frequency of phylogenetically diverse reductive dehalogenase-homologous genes in deep subseafloor sedimentary metagenomes.</title>
        <authorList>
            <person name="Kawai M."/>
            <person name="Futagami T."/>
            <person name="Toyoda A."/>
            <person name="Takaki Y."/>
            <person name="Nishi S."/>
            <person name="Hori S."/>
            <person name="Arai W."/>
            <person name="Tsubouchi T."/>
            <person name="Morono Y."/>
            <person name="Uchiyama I."/>
            <person name="Ito T."/>
            <person name="Fujiyama A."/>
            <person name="Inagaki F."/>
            <person name="Takami H."/>
        </authorList>
    </citation>
    <scope>NUCLEOTIDE SEQUENCE</scope>
    <source>
        <strain evidence="2">Expedition CK06-06</strain>
    </source>
</reference>
<organism evidence="2">
    <name type="scientific">marine sediment metagenome</name>
    <dbReference type="NCBI Taxonomy" id="412755"/>
    <lineage>
        <taxon>unclassified sequences</taxon>
        <taxon>metagenomes</taxon>
        <taxon>ecological metagenomes</taxon>
    </lineage>
</organism>
<protein>
    <recommendedName>
        <fullName evidence="1">Zinc-ribbon domain-containing protein</fullName>
    </recommendedName>
</protein>
<feature type="non-terminal residue" evidence="2">
    <location>
        <position position="1"/>
    </location>
</feature>
<evidence type="ECO:0000313" key="2">
    <source>
        <dbReference type="EMBL" id="GAH36705.1"/>
    </source>
</evidence>
<sequence>LILRIYEDGKKIITDLLWLVDDSKINGKGNISFTVKSNKIVVEGEPKDYIKLIQDDATINACYEDLLAFPDYFDLVLVGSRDWSPDKIQSITKLNIPNIPTNLYGFSRTVLDAKKIKDEDYQDSAINSYLALVDLIHRSLELLSKYFQKENGGIVFCVRCGQELPSSSYYCPICGSKQN</sequence>
<evidence type="ECO:0000259" key="1">
    <source>
        <dbReference type="Pfam" id="PF13240"/>
    </source>
</evidence>
<dbReference type="EMBL" id="BARU01010741">
    <property type="protein sequence ID" value="GAH36705.1"/>
    <property type="molecule type" value="Genomic_DNA"/>
</dbReference>
<comment type="caution">
    <text evidence="2">The sequence shown here is derived from an EMBL/GenBank/DDBJ whole genome shotgun (WGS) entry which is preliminary data.</text>
</comment>
<accession>X1FVX8</accession>
<proteinExistence type="predicted"/>
<dbReference type="InterPro" id="IPR026870">
    <property type="entry name" value="Zinc_ribbon_dom"/>
</dbReference>
<feature type="domain" description="Zinc-ribbon" evidence="1">
    <location>
        <begin position="156"/>
        <end position="177"/>
    </location>
</feature>
<dbReference type="Pfam" id="PF13240">
    <property type="entry name" value="Zn_Ribbon_1"/>
    <property type="match status" value="1"/>
</dbReference>